<comment type="caution">
    <text evidence="2">The sequence shown here is derived from an EMBL/GenBank/DDBJ whole genome shotgun (WGS) entry which is preliminary data.</text>
</comment>
<dbReference type="InterPro" id="IPR053201">
    <property type="entry name" value="Flavunoidine_N-MTase"/>
</dbReference>
<dbReference type="PANTHER" id="PTHR12350:SF19">
    <property type="entry name" value="SET DOMAIN-CONTAINING PROTEIN"/>
    <property type="match status" value="1"/>
</dbReference>
<evidence type="ECO:0000313" key="2">
    <source>
        <dbReference type="EMBL" id="MCY9696951.1"/>
    </source>
</evidence>
<keyword evidence="3" id="KW-1185">Reference proteome</keyword>
<dbReference type="Pfam" id="PF00856">
    <property type="entry name" value="SET"/>
    <property type="match status" value="1"/>
</dbReference>
<dbReference type="Proteomes" id="UP001527099">
    <property type="component" value="Unassembled WGS sequence"/>
</dbReference>
<protein>
    <recommendedName>
        <fullName evidence="1">SET domain-containing protein</fullName>
    </recommendedName>
</protein>
<dbReference type="SUPFAM" id="SSF82199">
    <property type="entry name" value="SET domain"/>
    <property type="match status" value="1"/>
</dbReference>
<reference evidence="2 3" key="1">
    <citation type="submission" date="2022-05" db="EMBL/GenBank/DDBJ databases">
        <title>Genome Sequencing of Bee-Associated Microbes.</title>
        <authorList>
            <person name="Dunlap C."/>
        </authorList>
    </citation>
    <scope>NUCLEOTIDE SEQUENCE [LARGE SCALE GENOMIC DNA]</scope>
    <source>
        <strain evidence="2 3">NRRL B-14421</strain>
    </source>
</reference>
<dbReference type="InterPro" id="IPR001214">
    <property type="entry name" value="SET_dom"/>
</dbReference>
<gene>
    <name evidence="2" type="ORF">M5X19_29395</name>
</gene>
<sequence length="176" mass="20675">MYLAAKIFQRIKSLLALINFSHLSALNVKPLLENKGRFYPNYFDHHPNEPTKDKFAISYHQKYGEGVVAKMFFRKGELLFRFHGTLLDYQTLYTLQKKQGLYIEDPYFMGKILHRCDPNTTVDMEEQVFWASKDIRPGDLITMDYESTEDKLFRSFQCECESHNCRKLISGKGTHS</sequence>
<evidence type="ECO:0000259" key="1">
    <source>
        <dbReference type="Pfam" id="PF00856"/>
    </source>
</evidence>
<name>A0ABT4GLH1_9BACL</name>
<feature type="domain" description="SET" evidence="1">
    <location>
        <begin position="64"/>
        <end position="145"/>
    </location>
</feature>
<dbReference type="Gene3D" id="2.170.270.10">
    <property type="entry name" value="SET domain"/>
    <property type="match status" value="1"/>
</dbReference>
<dbReference type="PANTHER" id="PTHR12350">
    <property type="entry name" value="HISTONE-LYSINE N-METHYLTRANSFERASE-RELATED"/>
    <property type="match status" value="1"/>
</dbReference>
<organism evidence="2 3">
    <name type="scientific">Paenibacillus alginolyticus</name>
    <dbReference type="NCBI Taxonomy" id="59839"/>
    <lineage>
        <taxon>Bacteria</taxon>
        <taxon>Bacillati</taxon>
        <taxon>Bacillota</taxon>
        <taxon>Bacilli</taxon>
        <taxon>Bacillales</taxon>
        <taxon>Paenibacillaceae</taxon>
        <taxon>Paenibacillus</taxon>
    </lineage>
</organism>
<dbReference type="InterPro" id="IPR046341">
    <property type="entry name" value="SET_dom_sf"/>
</dbReference>
<dbReference type="EMBL" id="JAMDMX010000118">
    <property type="protein sequence ID" value="MCY9696951.1"/>
    <property type="molecule type" value="Genomic_DNA"/>
</dbReference>
<evidence type="ECO:0000313" key="3">
    <source>
        <dbReference type="Proteomes" id="UP001527099"/>
    </source>
</evidence>
<dbReference type="RefSeq" id="WP_268617886.1">
    <property type="nucleotide sequence ID" value="NZ_JAMDMX010000118.1"/>
</dbReference>
<accession>A0ABT4GLH1</accession>
<proteinExistence type="predicted"/>